<protein>
    <recommendedName>
        <fullName evidence="2">Helitron helicase-like domain-containing protein</fullName>
    </recommendedName>
</protein>
<dbReference type="Pfam" id="PF14214">
    <property type="entry name" value="Helitron_like_N"/>
    <property type="match status" value="1"/>
</dbReference>
<evidence type="ECO:0000259" key="2">
    <source>
        <dbReference type="Pfam" id="PF14214"/>
    </source>
</evidence>
<proteinExistence type="predicted"/>
<feature type="region of interest" description="Disordered" evidence="1">
    <location>
        <begin position="1"/>
        <end position="31"/>
    </location>
</feature>
<gene>
    <name evidence="3" type="primary">LOC107824907</name>
</gene>
<name>A0A1S4D1K2_TOBAC</name>
<dbReference type="PaxDb" id="4097-A0A1S4D1K2"/>
<sequence length="796" mass="92911">MAAPLTLERRKPKKKKYRVLKADNNDSSEENSDMTYLTKKFQKMVKRNGEVLKRDSFNRSKNNNLYYKCGKARHFMKNCSLLKQEFSKNFKRKRSADNIVKHAFAFGKSEDETDAGDSSMMTRECEENKYDSTFALMAQPNDDEDDDNNEFTLYYFNFSSSDFVIVVDGGDSHGWPRADSPFMVPNCKFCRAKKFEYEPPGFCCNNGTVKLTSHRMPAELRNLYIGNNAESKHFRTYIRTYNNLFAFTALGVNYDKDLAKRNRGIYTFRVQGQMYHLIDDLYPKERGPRNLQLYFYDNANELKNRMACSDKLNESTVKELMDILKGNPYSMFLRSLTDMPNLQNFHIALKCDAGLDQRVYNVPTTTTEIVAIWVDENDGPATHAPHLQIYTHSDRTQRVNYYFGCYNPLQYPLLFPYGQGGWHCGIKKFPRAENIPRNRTLLNLNNYRIRNDDEDEILHTRRLLQQYSVDEYIKLETQRLDFVSFNQDLFRMGILQGLLDILRLGKRDASNVGKQTFLPNSFIGGNEHKLLTAEAYDDIIRAELLDDKAELDLRKLVIKHMMHGPCGSLDPTNSCMMKKGLLQVQISKNVKEYRSARWVSPTEAVWRLFGFPISEMSPSVYRLQLHLEGQQFVSFKSNTDIQTIVNNPMIKKPMLTEFFYMNDSDEDAKELNLLYKEFPEYFVWSSSDKFWARRQKRCAVGRIVTCHPIEGERYYLRLLLMHVRGWTSYKDLLTVNGEPCSTFRESLDKRGLLHCDNNLIECMSEAASYQMPYSLRRLFATLLVYCGPVNPRKLWE</sequence>
<dbReference type="PANTHER" id="PTHR45786:SF75">
    <property type="entry name" value="ATP-DEPENDENT DNA HELICASE"/>
    <property type="match status" value="1"/>
</dbReference>
<dbReference type="OrthoDB" id="1639296at2759"/>
<dbReference type="KEGG" id="nta:107824907"/>
<feature type="domain" description="Helitron helicase-like" evidence="2">
    <location>
        <begin position="449"/>
        <end position="530"/>
    </location>
</feature>
<dbReference type="PANTHER" id="PTHR45786">
    <property type="entry name" value="DNA BINDING PROTEIN-LIKE"/>
    <property type="match status" value="1"/>
</dbReference>
<evidence type="ECO:0000256" key="1">
    <source>
        <dbReference type="SAM" id="MobiDB-lite"/>
    </source>
</evidence>
<feature type="compositionally biased region" description="Basic residues" evidence="1">
    <location>
        <begin position="10"/>
        <end position="19"/>
    </location>
</feature>
<dbReference type="InterPro" id="IPR025476">
    <property type="entry name" value="Helitron_helicase-like"/>
</dbReference>
<organism evidence="3">
    <name type="scientific">Nicotiana tabacum</name>
    <name type="common">Common tobacco</name>
    <dbReference type="NCBI Taxonomy" id="4097"/>
    <lineage>
        <taxon>Eukaryota</taxon>
        <taxon>Viridiplantae</taxon>
        <taxon>Streptophyta</taxon>
        <taxon>Embryophyta</taxon>
        <taxon>Tracheophyta</taxon>
        <taxon>Spermatophyta</taxon>
        <taxon>Magnoliopsida</taxon>
        <taxon>eudicotyledons</taxon>
        <taxon>Gunneridae</taxon>
        <taxon>Pentapetalae</taxon>
        <taxon>asterids</taxon>
        <taxon>lamiids</taxon>
        <taxon>Solanales</taxon>
        <taxon>Solanaceae</taxon>
        <taxon>Nicotianoideae</taxon>
        <taxon>Nicotianeae</taxon>
        <taxon>Nicotiana</taxon>
    </lineage>
</organism>
<accession>A0A1S4D1K2</accession>
<dbReference type="STRING" id="4097.A0A1S4D1K2"/>
<evidence type="ECO:0000313" key="3">
    <source>
        <dbReference type="RefSeq" id="XP_016507198.1"/>
    </source>
</evidence>
<reference evidence="3" key="1">
    <citation type="submission" date="2025-08" db="UniProtKB">
        <authorList>
            <consortium name="RefSeq"/>
        </authorList>
    </citation>
    <scope>IDENTIFICATION</scope>
</reference>
<dbReference type="RefSeq" id="XP_016507198.1">
    <property type="nucleotide sequence ID" value="XM_016651712.1"/>
</dbReference>
<dbReference type="AlphaFoldDB" id="A0A1S4D1K2"/>